<sequence>MAAHRVHADAVRVYVVREGRERRRLPQRGVGIKVPVERVQHAGDAGQHAVLLDLVEDGEQHLLLAVDAVEVAAFVDIFAHAQIVQNALPIEMRRARAITAPRHLEREFQVIVHAANRVDQLFDRGHGDRIVIVHRNAAEHPACGLTGFQKTRTARRIKPASTVDRGIEFIDSLDAGDVCIGVSRKRDEVHAVLVEVDGHDHHHVRVVFVLAVPGFSLLRIVYADEQHVDDILHHAGVRLCADHLIGVERRRRCRGARRGR</sequence>
<dbReference type="EMBL" id="VSSQ01027826">
    <property type="protein sequence ID" value="MPM77262.1"/>
    <property type="molecule type" value="Genomic_DNA"/>
</dbReference>
<comment type="caution">
    <text evidence="1">The sequence shown here is derived from an EMBL/GenBank/DDBJ whole genome shotgun (WGS) entry which is preliminary data.</text>
</comment>
<reference evidence="1" key="1">
    <citation type="submission" date="2019-08" db="EMBL/GenBank/DDBJ databases">
        <authorList>
            <person name="Kucharzyk K."/>
            <person name="Murdoch R.W."/>
            <person name="Higgins S."/>
            <person name="Loffler F."/>
        </authorList>
    </citation>
    <scope>NUCLEOTIDE SEQUENCE</scope>
</reference>
<protein>
    <submittedName>
        <fullName evidence="1">Uncharacterized protein</fullName>
    </submittedName>
</protein>
<organism evidence="1">
    <name type="scientific">bioreactor metagenome</name>
    <dbReference type="NCBI Taxonomy" id="1076179"/>
    <lineage>
        <taxon>unclassified sequences</taxon>
        <taxon>metagenomes</taxon>
        <taxon>ecological metagenomes</taxon>
    </lineage>
</organism>
<evidence type="ECO:0000313" key="1">
    <source>
        <dbReference type="EMBL" id="MPM77262.1"/>
    </source>
</evidence>
<dbReference type="AlphaFoldDB" id="A0A645CKI3"/>
<accession>A0A645CKI3</accession>
<name>A0A645CKI3_9ZZZZ</name>
<gene>
    <name evidence="1" type="ORF">SDC9_124262</name>
</gene>
<proteinExistence type="predicted"/>